<dbReference type="PANTHER" id="PTHR34220">
    <property type="entry name" value="SENSOR HISTIDINE KINASE YPDA"/>
    <property type="match status" value="1"/>
</dbReference>
<evidence type="ECO:0000259" key="3">
    <source>
        <dbReference type="Pfam" id="PF02518"/>
    </source>
</evidence>
<dbReference type="InterPro" id="IPR003594">
    <property type="entry name" value="HATPase_dom"/>
</dbReference>
<keyword evidence="5" id="KW-0808">Transferase</keyword>
<comment type="caution">
    <text evidence="5">The sequence shown here is derived from an EMBL/GenBank/DDBJ whole genome shotgun (WGS) entry which is preliminary data.</text>
</comment>
<sequence>MGVLKKLKIKTQIMIAVACVLAVMLLIIYSLYEQTSRIVIRNNSQYTEELVRKFKLGMSQKVDEVGQIMLNLGFDPFLQQYLTQVNPGLLYEMSKELDRKIISLKAGRQGIEDIVLIGARGTKYSLNGGIEYVRGLESEIVDSDGVYVSGLQKFSYSGTLQNVMVFAQNVYSDGTDGSADKRIGYIAVIANVETMFFASDTPQSELGAGFYLIDRNGRTFPGTHASDIARNVDALARMSGEQPAVKDSIGGIKGSVQLHPLPAIRSSLLSFIPEEALLAELNKVRTQSVFIVLFALILMALPFAMIINNIVHPIQVLVKFINSMKSGGAIRETKNDLTLEGNLEMKVVAEKLNGMLNELNSLARKLVETTTHLLEAEIEKEKAASAYLRSQINPHFLYNTLESIKGVALELGADRVVEMTKALGKLFHYSIKGPGWVTLDRELAAVQSYVFLQSIRFEDRFEVSYELDEEALKAPVMKMILQPLVENAIFHGLEPKTTPGRLLISARVMDDVLVLAVVDDGVGVEAEKLAGIRRQLAERTPPLGRGGQEPDAPPEGLERGGREPAAPIEGLGVLNVHNRLRLAYGEDGGLVFDSEAGRGTRIVLHIPLHAAQTGGDIDVQSASRR</sequence>
<keyword evidence="6" id="KW-1185">Reference proteome</keyword>
<reference evidence="6" key="1">
    <citation type="journal article" date="2019" name="Int. J. Syst. Evol. Microbiol.">
        <title>The Global Catalogue of Microorganisms (GCM) 10K type strain sequencing project: providing services to taxonomists for standard genome sequencing and annotation.</title>
        <authorList>
            <consortium name="The Broad Institute Genomics Platform"/>
            <consortium name="The Broad Institute Genome Sequencing Center for Infectious Disease"/>
            <person name="Wu L."/>
            <person name="Ma J."/>
        </authorList>
    </citation>
    <scope>NUCLEOTIDE SEQUENCE [LARGE SCALE GENOMIC DNA]</scope>
    <source>
        <strain evidence="6">KCTC 12907</strain>
    </source>
</reference>
<keyword evidence="5" id="KW-0418">Kinase</keyword>
<dbReference type="GO" id="GO:0004673">
    <property type="term" value="F:protein histidine kinase activity"/>
    <property type="evidence" value="ECO:0007669"/>
    <property type="project" value="UniProtKB-EC"/>
</dbReference>
<dbReference type="Gene3D" id="6.10.340.10">
    <property type="match status" value="1"/>
</dbReference>
<dbReference type="InterPro" id="IPR010559">
    <property type="entry name" value="Sig_transdc_His_kin_internal"/>
</dbReference>
<name>A0ABW2F984_9BACL</name>
<dbReference type="Pfam" id="PF06580">
    <property type="entry name" value="His_kinase"/>
    <property type="match status" value="1"/>
</dbReference>
<dbReference type="EC" id="2.7.13.3" evidence="5"/>
<evidence type="ECO:0000256" key="2">
    <source>
        <dbReference type="SAM" id="Phobius"/>
    </source>
</evidence>
<evidence type="ECO:0000256" key="1">
    <source>
        <dbReference type="SAM" id="MobiDB-lite"/>
    </source>
</evidence>
<dbReference type="InterPro" id="IPR036890">
    <property type="entry name" value="HATPase_C_sf"/>
</dbReference>
<keyword evidence="2" id="KW-0472">Membrane</keyword>
<dbReference type="SUPFAM" id="SSF55874">
    <property type="entry name" value="ATPase domain of HSP90 chaperone/DNA topoisomerase II/histidine kinase"/>
    <property type="match status" value="1"/>
</dbReference>
<evidence type="ECO:0000259" key="4">
    <source>
        <dbReference type="Pfam" id="PF06580"/>
    </source>
</evidence>
<gene>
    <name evidence="5" type="ORF">ACFQMJ_14760</name>
</gene>
<dbReference type="PANTHER" id="PTHR34220:SF7">
    <property type="entry name" value="SENSOR HISTIDINE KINASE YPDA"/>
    <property type="match status" value="1"/>
</dbReference>
<proteinExistence type="predicted"/>
<dbReference type="Proteomes" id="UP001596378">
    <property type="component" value="Unassembled WGS sequence"/>
</dbReference>
<evidence type="ECO:0000313" key="6">
    <source>
        <dbReference type="Proteomes" id="UP001596378"/>
    </source>
</evidence>
<dbReference type="RefSeq" id="WP_378049240.1">
    <property type="nucleotide sequence ID" value="NZ_JBHMDN010000020.1"/>
</dbReference>
<protein>
    <submittedName>
        <fullName evidence="5">Sensor histidine kinase</fullName>
        <ecNumber evidence="5">2.7.13.3</ecNumber>
    </submittedName>
</protein>
<organism evidence="5 6">
    <name type="scientific">Cohnella cellulosilytica</name>
    <dbReference type="NCBI Taxonomy" id="986710"/>
    <lineage>
        <taxon>Bacteria</taxon>
        <taxon>Bacillati</taxon>
        <taxon>Bacillota</taxon>
        <taxon>Bacilli</taxon>
        <taxon>Bacillales</taxon>
        <taxon>Paenibacillaceae</taxon>
        <taxon>Cohnella</taxon>
    </lineage>
</organism>
<feature type="region of interest" description="Disordered" evidence="1">
    <location>
        <begin position="537"/>
        <end position="564"/>
    </location>
</feature>
<feature type="transmembrane region" description="Helical" evidence="2">
    <location>
        <begin position="12"/>
        <end position="32"/>
    </location>
</feature>
<feature type="domain" description="Histidine kinase/HSP90-like ATPase" evidence="3">
    <location>
        <begin position="478"/>
        <end position="609"/>
    </location>
</feature>
<accession>A0ABW2F984</accession>
<dbReference type="EMBL" id="JBHTAI010000008">
    <property type="protein sequence ID" value="MFC7149783.1"/>
    <property type="molecule type" value="Genomic_DNA"/>
</dbReference>
<dbReference type="Gene3D" id="3.30.565.10">
    <property type="entry name" value="Histidine kinase-like ATPase, C-terminal domain"/>
    <property type="match status" value="1"/>
</dbReference>
<keyword evidence="2" id="KW-0812">Transmembrane</keyword>
<keyword evidence="2" id="KW-1133">Transmembrane helix</keyword>
<dbReference type="Pfam" id="PF02518">
    <property type="entry name" value="HATPase_c"/>
    <property type="match status" value="1"/>
</dbReference>
<feature type="domain" description="Signal transduction histidine kinase internal region" evidence="4">
    <location>
        <begin position="386"/>
        <end position="461"/>
    </location>
</feature>
<evidence type="ECO:0000313" key="5">
    <source>
        <dbReference type="EMBL" id="MFC7149783.1"/>
    </source>
</evidence>
<feature type="transmembrane region" description="Helical" evidence="2">
    <location>
        <begin position="289"/>
        <end position="311"/>
    </location>
</feature>
<dbReference type="InterPro" id="IPR050640">
    <property type="entry name" value="Bact_2-comp_sensor_kinase"/>
</dbReference>